<protein>
    <submittedName>
        <fullName evidence="1">Uncharacterized protein</fullName>
    </submittedName>
</protein>
<keyword evidence="2" id="KW-1185">Reference proteome</keyword>
<feature type="non-terminal residue" evidence="1">
    <location>
        <position position="1"/>
    </location>
</feature>
<proteinExistence type="predicted"/>
<dbReference type="AlphaFoldDB" id="A0AAV5U7Y2"/>
<feature type="non-terminal residue" evidence="1">
    <location>
        <position position="77"/>
    </location>
</feature>
<comment type="caution">
    <text evidence="1">The sequence shown here is derived from an EMBL/GenBank/DDBJ whole genome shotgun (WGS) entry which is preliminary data.</text>
</comment>
<accession>A0AAV5U7Y2</accession>
<gene>
    <name evidence="1" type="ORF">PENTCL1PPCAC_24816</name>
</gene>
<organism evidence="1 2">
    <name type="scientific">Pristionchus entomophagus</name>
    <dbReference type="NCBI Taxonomy" id="358040"/>
    <lineage>
        <taxon>Eukaryota</taxon>
        <taxon>Metazoa</taxon>
        <taxon>Ecdysozoa</taxon>
        <taxon>Nematoda</taxon>
        <taxon>Chromadorea</taxon>
        <taxon>Rhabditida</taxon>
        <taxon>Rhabditina</taxon>
        <taxon>Diplogasteromorpha</taxon>
        <taxon>Diplogasteroidea</taxon>
        <taxon>Neodiplogasteridae</taxon>
        <taxon>Pristionchus</taxon>
    </lineage>
</organism>
<reference evidence="1" key="1">
    <citation type="submission" date="2023-10" db="EMBL/GenBank/DDBJ databases">
        <title>Genome assembly of Pristionchus species.</title>
        <authorList>
            <person name="Yoshida K."/>
            <person name="Sommer R.J."/>
        </authorList>
    </citation>
    <scope>NUCLEOTIDE SEQUENCE</scope>
    <source>
        <strain evidence="1">RS0144</strain>
    </source>
</reference>
<name>A0AAV5U7Y2_9BILA</name>
<dbReference type="Proteomes" id="UP001432027">
    <property type="component" value="Unassembled WGS sequence"/>
</dbReference>
<evidence type="ECO:0000313" key="2">
    <source>
        <dbReference type="Proteomes" id="UP001432027"/>
    </source>
</evidence>
<dbReference type="EMBL" id="BTSX01000005">
    <property type="protein sequence ID" value="GMT02642.1"/>
    <property type="molecule type" value="Genomic_DNA"/>
</dbReference>
<evidence type="ECO:0000313" key="1">
    <source>
        <dbReference type="EMBL" id="GMT02642.1"/>
    </source>
</evidence>
<sequence>IVKVRSGPPHLHPHLFFHNNLIRLVIIGLFDSDDKPLSTCPASGVEMLQIRFSQFDETVQMICCLVSCGDNLVSELV</sequence>